<proteinExistence type="predicted"/>
<dbReference type="Pfam" id="PF16418">
    <property type="entry name" value="CNOT1_HEAT"/>
    <property type="match status" value="1"/>
</dbReference>
<dbReference type="STRING" id="97359.A0A550C3X9"/>
<comment type="function">
    <text evidence="6">Acts as a component of the CCR4-NOT core complex, which in the nucleus seems to be a general transcription factor, and in the cytoplasm the major mRNA deadenylase involved in mRNA turnover. The NOT protein subcomplex negatively regulates the basal and activated transcription of many genes. Preferentially affects TC-type TATA element-dependent transcription. Could directly or indirectly inhibit component(s) of the general transcription machinery.</text>
</comment>
<evidence type="ECO:0000256" key="4">
    <source>
        <dbReference type="ARBA" id="ARBA00023163"/>
    </source>
</evidence>
<dbReference type="PANTHER" id="PTHR13162:SF8">
    <property type="entry name" value="CCR4-NOT TRANSCRIPTION COMPLEX SUBUNIT 1"/>
    <property type="match status" value="1"/>
</dbReference>
<evidence type="ECO:0000259" key="9">
    <source>
        <dbReference type="Pfam" id="PF04054"/>
    </source>
</evidence>
<keyword evidence="5" id="KW-0539">Nucleus</keyword>
<evidence type="ECO:0000259" key="14">
    <source>
        <dbReference type="Pfam" id="PF25097"/>
    </source>
</evidence>
<dbReference type="InterPro" id="IPR032193">
    <property type="entry name" value="CNOT1_TTP_bind"/>
</dbReference>
<evidence type="ECO:0000256" key="1">
    <source>
        <dbReference type="ARBA" id="ARBA00004123"/>
    </source>
</evidence>
<dbReference type="InterPro" id="IPR007196">
    <property type="entry name" value="CCR4-Not_Not1_C"/>
</dbReference>
<dbReference type="InterPro" id="IPR032191">
    <property type="entry name" value="CNOT1_CAF1_bind"/>
</dbReference>
<feature type="domain" description="CCR4-NOT transcription complex subunit 1 HEAT repeat" evidence="13">
    <location>
        <begin position="312"/>
        <end position="461"/>
    </location>
</feature>
<feature type="region of interest" description="Disordered" evidence="8">
    <location>
        <begin position="1181"/>
        <end position="1206"/>
    </location>
</feature>
<dbReference type="Pfam" id="PF12842">
    <property type="entry name" value="DUF3819"/>
    <property type="match status" value="1"/>
</dbReference>
<dbReference type="GO" id="GO:0017148">
    <property type="term" value="P:negative regulation of translation"/>
    <property type="evidence" value="ECO:0007669"/>
    <property type="project" value="InterPro"/>
</dbReference>
<feature type="domain" description="CCR4-NOT transcription complex subunit 1 TTP binding" evidence="12">
    <location>
        <begin position="506"/>
        <end position="660"/>
    </location>
</feature>
<evidence type="ECO:0000256" key="3">
    <source>
        <dbReference type="ARBA" id="ARBA00023015"/>
    </source>
</evidence>
<dbReference type="GO" id="GO:0030015">
    <property type="term" value="C:CCR4-NOT core complex"/>
    <property type="evidence" value="ECO:0007669"/>
    <property type="project" value="InterPro"/>
</dbReference>
<protein>
    <recommendedName>
        <fullName evidence="7">General negative regulator of transcription subunit 1</fullName>
    </recommendedName>
</protein>
<feature type="domain" description="CCR4-NOT transcription complex subunit 1" evidence="10">
    <location>
        <begin position="989"/>
        <end position="1131"/>
    </location>
</feature>
<keyword evidence="3" id="KW-0805">Transcription regulation</keyword>
<dbReference type="Gene3D" id="1.25.40.180">
    <property type="match status" value="1"/>
</dbReference>
<dbReference type="InterPro" id="IPR038535">
    <property type="entry name" value="CNOT1_TTP_bind_sf"/>
</dbReference>
<dbReference type="InterPro" id="IPR024557">
    <property type="entry name" value="CNOT1_dom_4"/>
</dbReference>
<comment type="caution">
    <text evidence="15">The sequence shown here is derived from an EMBL/GenBank/DDBJ whole genome shotgun (WGS) entry which is preliminary data.</text>
</comment>
<dbReference type="InterPro" id="IPR040398">
    <property type="entry name" value="Not1"/>
</dbReference>
<dbReference type="Gene3D" id="1.25.40.790">
    <property type="match status" value="1"/>
</dbReference>
<dbReference type="GO" id="GO:0000932">
    <property type="term" value="C:P-body"/>
    <property type="evidence" value="ECO:0007669"/>
    <property type="project" value="TreeGrafter"/>
</dbReference>
<dbReference type="Gene3D" id="1.25.40.840">
    <property type="entry name" value="CCR4-NOT transcription complex subunit 1 TTP binding domain"/>
    <property type="match status" value="1"/>
</dbReference>
<name>A0A550C3X9_9AGAR</name>
<dbReference type="Pfam" id="PF16417">
    <property type="entry name" value="CNOT1_TTP_bind"/>
    <property type="match status" value="1"/>
</dbReference>
<evidence type="ECO:0000256" key="6">
    <source>
        <dbReference type="ARBA" id="ARBA00059181"/>
    </source>
</evidence>
<comment type="subcellular location">
    <subcellularLocation>
        <location evidence="1">Nucleus</location>
    </subcellularLocation>
</comment>
<dbReference type="Gene3D" id="1.25.40.800">
    <property type="match status" value="1"/>
</dbReference>
<dbReference type="Pfam" id="PF25097">
    <property type="entry name" value="ARM_Cnot1"/>
    <property type="match status" value="1"/>
</dbReference>
<feature type="domain" description="CCR4-NOT transcription complex subunit 1 CAF1-binding" evidence="11">
    <location>
        <begin position="701"/>
        <end position="919"/>
    </location>
</feature>
<evidence type="ECO:0000256" key="5">
    <source>
        <dbReference type="ARBA" id="ARBA00023242"/>
    </source>
</evidence>
<evidence type="ECO:0000259" key="10">
    <source>
        <dbReference type="Pfam" id="PF12842"/>
    </source>
</evidence>
<dbReference type="OrthoDB" id="1933107at2759"/>
<evidence type="ECO:0000256" key="2">
    <source>
        <dbReference type="ARBA" id="ARBA00022491"/>
    </source>
</evidence>
<dbReference type="GO" id="GO:0005634">
    <property type="term" value="C:nucleus"/>
    <property type="evidence" value="ECO:0007669"/>
    <property type="project" value="UniProtKB-SubCell"/>
</dbReference>
<evidence type="ECO:0000256" key="7">
    <source>
        <dbReference type="ARBA" id="ARBA00074459"/>
    </source>
</evidence>
<feature type="domain" description="CCR4-Not complex component Not1 C-terminal" evidence="9">
    <location>
        <begin position="1581"/>
        <end position="1940"/>
    </location>
</feature>
<evidence type="ECO:0000313" key="15">
    <source>
        <dbReference type="EMBL" id="TRM59426.1"/>
    </source>
</evidence>
<organism evidence="15 16">
    <name type="scientific">Schizophyllum amplum</name>
    <dbReference type="NCBI Taxonomy" id="97359"/>
    <lineage>
        <taxon>Eukaryota</taxon>
        <taxon>Fungi</taxon>
        <taxon>Dikarya</taxon>
        <taxon>Basidiomycota</taxon>
        <taxon>Agaricomycotina</taxon>
        <taxon>Agaricomycetes</taxon>
        <taxon>Agaricomycetidae</taxon>
        <taxon>Agaricales</taxon>
        <taxon>Schizophyllaceae</taxon>
        <taxon>Schizophyllum</taxon>
    </lineage>
</organism>
<evidence type="ECO:0000259" key="13">
    <source>
        <dbReference type="Pfam" id="PF16418"/>
    </source>
</evidence>
<sequence>MSLCSTPSFDHADLNPNGISKLMRNLLSDPPLDHPVLDFQQRQALIVASQSKYGRETIAPILYNILPQLSLPAGITLVQTLMQLGPEATNDPDVVRAIFARFGISDASPPDNNMVVDLIQTLGRLAAEGSTMCDMGAVVRALSSYPVQFDWPAVIRSFDWPDRVGVDTATLKLLIAVLINSPRDAHPHAVTGFWTTWNNSLYQLRLLDALLSLPADTFNFVTLPGHRIVTVDDVSIASPTIKSLAANVQGHTWNSLDLFQVLVRLADTDSPDVKGCIRDMLDKAIKISAELVHMGLLQVPNANWNEIRLEYSRRLLAMFLGGHPNHQLVFMRIWQIQPSYLTDAFRDFYEENPQNITRILDVAQDLKASRLRIILEALLEVRPFTFALDVAALASRREYLNLDKWLGDKVAAHGTEFLISIADFLKEKMESEKLTRITDPPVESRTMPINPSTVSIILRVIRGSSHLMEQADVDYALDVQNMCFQVYPRLMNLTPGADVESGLTVIQYPQDIENEVDLIYKRMYDENISIDEVIAMLQQFRSSTNPRDQEVFSCMIHFLFDEYRFFQSYYPDRELAMTGYLFGSIIQHDLLDYMPLGIAVRYVIDALNCPPDKNLFRFGVQALSRFESRLPEWQPLCAELLKNQHLIEARPDLAATLQRALTLGPDGDVTELRVPGLGLGGMVETPPVFLAIQPDVMDEDVETPSEELSDKILFIVNNLAPSNFDTKLVDMKESFSDEYARWFANYLVDQRISTEPNNHSLYLRFLDALNRVSLNKFVLQETFVKAAALLNSEKTVQNSTERTVLKNVASWLGTITLARDRPIKYKNISFKDLLMEGYDSGRLIVAIPFVCKTLEPCAQSKVFRPPNPWLMAVVSLLAELYHFAELKLNLKFEIEVLCKSLDIDLDAVDASVIVRSRPMNDVGPSLPEYPGDIDALPIGGYDPASMLGEPPVLPLTEMRQVGSQIEQILSTLAQHVQISSTLSPLIGNPTFKRAVQLAVDRAVREIILPVVDRSVTIAGISTRELVAKDFATETNDDKMRKAAHSMAAKLAGSLAMVTCKEPLRTNLAQHLRQFLADHGFSDIAAVDNHIMDLALDNLDNACSAIERAAMERAITDVDETFAPAFEVRRRHSEARSTRSGPFWDPSNPVHSVTNNLPDVLRLNKNGVLPVQLNVYEDFSVDPKRRTSRPSSAMPFNAQGPYPSATPAPPLALTAQAPSNEAVMERFGVLIRDLDNVLVQLPIQSLALLPPNHDVRHLVRQIMINAQESDRRQAPLQMSQKIVQLLYKAPTQLGREVYVALLDQLCRHFEDTGKEAINWLIYAEDERKYNIPVTVTLLRSRLFELAVYEQQLAKFLFTDPRPSLINFVIGLIRECLTTDPPLATQSQFPYCIEVLSQIAQSDKTTDEVAHFMDDLRGVRRPSLPATPDIIARQPSTKPESDQLREAGFWFQSWVQIYHRSPNPEKSFVGFITQVLKSGVLNIDEASQLFFRVCAETSVNHYAKAIAMGNYASAYSYVDAMSKLVVFIIKYHGDPTGVNADQAKVHYFKKVLSILILVLAYFHEEQEPFQQKPFFRFFSSLLNDLNSMEVSLGTVYFPLLVVFCETLSGLQPIYFPGFAFSWMGLISHRLLMPKLLLSENREGWAILQKLLIALFKFLAPFLKESELSVPARDMYRGSLRILLVLLHDFPDFLSEYYFSLCDAIPYRCIQLRNVVLSGFPQTMVLPDPHLRDMKLEAIAEMMGPIPPVLSDFAAGLKGGDLKAYLDQYLLGRGSTSFLPSLKERLRITSPMEGVTESYNLSLMNALVMYIGVSSVAQAKARNGTTLFAPSDPGVVALQYLASSLDPEGQFHLITSMTLHLRYPNAHTYWFCSLLLHLFIEVNEEKFQEILTRVLLERFMVHRPHPWGAVMTFVELLGNPKFDFWGKEFIHVAPEVALLLESVARNIYPQ</sequence>
<dbReference type="GO" id="GO:0000289">
    <property type="term" value="P:nuclear-transcribed mRNA poly(A) tail shortening"/>
    <property type="evidence" value="ECO:0007669"/>
    <property type="project" value="UniProtKB-ARBA"/>
</dbReference>
<feature type="domain" description="CCR4-NOT transcription complex subunit 1-like NOT1 connector" evidence="14">
    <location>
        <begin position="1244"/>
        <end position="1415"/>
    </location>
</feature>
<evidence type="ECO:0000256" key="8">
    <source>
        <dbReference type="SAM" id="MobiDB-lite"/>
    </source>
</evidence>
<dbReference type="GO" id="GO:0060090">
    <property type="term" value="F:molecular adaptor activity"/>
    <property type="evidence" value="ECO:0007669"/>
    <property type="project" value="TreeGrafter"/>
</dbReference>
<keyword evidence="4" id="KW-0804">Transcription</keyword>
<dbReference type="PANTHER" id="PTHR13162">
    <property type="entry name" value="CCR4-NOT TRANSCRIPTION COMPLEX"/>
    <property type="match status" value="1"/>
</dbReference>
<dbReference type="FunFam" id="1.25.40.180:FF:000012">
    <property type="entry name" value="Ccr4-Not transcription complex subunit"/>
    <property type="match status" value="1"/>
</dbReference>
<gene>
    <name evidence="15" type="ORF">BD626DRAFT_409111</name>
</gene>
<evidence type="ECO:0000259" key="12">
    <source>
        <dbReference type="Pfam" id="PF16417"/>
    </source>
</evidence>
<accession>A0A550C3X9</accession>
<evidence type="ECO:0000313" key="16">
    <source>
        <dbReference type="Proteomes" id="UP000320762"/>
    </source>
</evidence>
<dbReference type="Pfam" id="PF16415">
    <property type="entry name" value="CNOT1_CAF1_bind"/>
    <property type="match status" value="1"/>
</dbReference>
<dbReference type="Pfam" id="PF04054">
    <property type="entry name" value="Not1"/>
    <property type="match status" value="1"/>
</dbReference>
<dbReference type="CDD" id="cd20710">
    <property type="entry name" value="NOT1_connector"/>
    <property type="match status" value="1"/>
</dbReference>
<reference evidence="15 16" key="1">
    <citation type="journal article" date="2019" name="New Phytol.">
        <title>Comparative genomics reveals unique wood-decay strategies and fruiting body development in the Schizophyllaceae.</title>
        <authorList>
            <person name="Almasi E."/>
            <person name="Sahu N."/>
            <person name="Krizsan K."/>
            <person name="Balint B."/>
            <person name="Kovacs G.M."/>
            <person name="Kiss B."/>
            <person name="Cseklye J."/>
            <person name="Drula E."/>
            <person name="Henrissat B."/>
            <person name="Nagy I."/>
            <person name="Chovatia M."/>
            <person name="Adam C."/>
            <person name="LaButti K."/>
            <person name="Lipzen A."/>
            <person name="Riley R."/>
            <person name="Grigoriev I.V."/>
            <person name="Nagy L.G."/>
        </authorList>
    </citation>
    <scope>NUCLEOTIDE SEQUENCE [LARGE SCALE GENOMIC DNA]</scope>
    <source>
        <strain evidence="15 16">NL-1724</strain>
    </source>
</reference>
<dbReference type="Proteomes" id="UP000320762">
    <property type="component" value="Unassembled WGS sequence"/>
</dbReference>
<keyword evidence="16" id="KW-1185">Reference proteome</keyword>
<dbReference type="InterPro" id="IPR032194">
    <property type="entry name" value="CNOT1_HEAT"/>
</dbReference>
<evidence type="ECO:0000259" key="11">
    <source>
        <dbReference type="Pfam" id="PF16415"/>
    </source>
</evidence>
<keyword evidence="2" id="KW-0678">Repressor</keyword>
<dbReference type="InterPro" id="IPR055454">
    <property type="entry name" value="CNOT1-like_NOT1_connector"/>
</dbReference>
<dbReference type="EMBL" id="VDMD01000028">
    <property type="protein sequence ID" value="TRM59426.1"/>
    <property type="molecule type" value="Genomic_DNA"/>
</dbReference>